<accession>A0A2G2XRI0</accession>
<dbReference type="OrthoDB" id="1056497at2759"/>
<evidence type="ECO:0000313" key="4">
    <source>
        <dbReference type="Proteomes" id="UP000224567"/>
    </source>
</evidence>
<feature type="compositionally biased region" description="Basic and acidic residues" evidence="1">
    <location>
        <begin position="111"/>
        <end position="124"/>
    </location>
</feature>
<dbReference type="Proteomes" id="UP000224567">
    <property type="component" value="Unassembled WGS sequence"/>
</dbReference>
<dbReference type="PANTHER" id="PTHR34964:SF1">
    <property type="entry name" value="MEMBRANE LIPOPROTEIN"/>
    <property type="match status" value="1"/>
</dbReference>
<name>A0A2G2XRI0_CAPBA</name>
<feature type="transmembrane region" description="Helical" evidence="2">
    <location>
        <begin position="40"/>
        <end position="64"/>
    </location>
</feature>
<feature type="compositionally biased region" description="Polar residues" evidence="1">
    <location>
        <begin position="125"/>
        <end position="134"/>
    </location>
</feature>
<dbReference type="EMBL" id="MLFT02000001">
    <property type="protein sequence ID" value="PHT60059.1"/>
    <property type="molecule type" value="Genomic_DNA"/>
</dbReference>
<evidence type="ECO:0000313" key="3">
    <source>
        <dbReference type="EMBL" id="PHT60059.1"/>
    </source>
</evidence>
<proteinExistence type="predicted"/>
<organism evidence="3 4">
    <name type="scientific">Capsicum baccatum</name>
    <name type="common">Peruvian pepper</name>
    <dbReference type="NCBI Taxonomy" id="33114"/>
    <lineage>
        <taxon>Eukaryota</taxon>
        <taxon>Viridiplantae</taxon>
        <taxon>Streptophyta</taxon>
        <taxon>Embryophyta</taxon>
        <taxon>Tracheophyta</taxon>
        <taxon>Spermatophyta</taxon>
        <taxon>Magnoliopsida</taxon>
        <taxon>eudicotyledons</taxon>
        <taxon>Gunneridae</taxon>
        <taxon>Pentapetalae</taxon>
        <taxon>asterids</taxon>
        <taxon>lamiids</taxon>
        <taxon>Solanales</taxon>
        <taxon>Solanaceae</taxon>
        <taxon>Solanoideae</taxon>
        <taxon>Capsiceae</taxon>
        <taxon>Capsicum</taxon>
    </lineage>
</organism>
<sequence length="147" mass="16118">MEEKAGDFRVPLISSFFCLCVLTGGVLLVLYIFVPNYSKPWFPAVGLLFVGSPYIFWLLTYIYTCLKRCCFGDRIDNRQISRRASRAPTMAKSGVARTDSKANSAISNNNNDDKQAGGHSHQNEGDASSSINSTKESEMPLAVSVAP</sequence>
<feature type="compositionally biased region" description="Low complexity" evidence="1">
    <location>
        <begin position="101"/>
        <end position="110"/>
    </location>
</feature>
<feature type="transmembrane region" description="Helical" evidence="2">
    <location>
        <begin position="12"/>
        <end position="34"/>
    </location>
</feature>
<dbReference type="AlphaFoldDB" id="A0A2G2XRI0"/>
<comment type="caution">
    <text evidence="3">The sequence shown here is derived from an EMBL/GenBank/DDBJ whole genome shotgun (WGS) entry which is preliminary data.</text>
</comment>
<reference evidence="4" key="2">
    <citation type="journal article" date="2017" name="J. Anim. Genet.">
        <title>Multiple reference genome sequences of hot pepper reveal the massive evolution of plant disease resistance genes by retroduplication.</title>
        <authorList>
            <person name="Kim S."/>
            <person name="Park J."/>
            <person name="Yeom S.-I."/>
            <person name="Kim Y.-M."/>
            <person name="Seo E."/>
            <person name="Kim K.-T."/>
            <person name="Kim M.-S."/>
            <person name="Lee J.M."/>
            <person name="Cheong K."/>
            <person name="Shin H.-S."/>
            <person name="Kim S.-B."/>
            <person name="Han K."/>
            <person name="Lee J."/>
            <person name="Park M."/>
            <person name="Lee H.-A."/>
            <person name="Lee H.-Y."/>
            <person name="Lee Y."/>
            <person name="Oh S."/>
            <person name="Lee J.H."/>
            <person name="Choi E."/>
            <person name="Choi E."/>
            <person name="Lee S.E."/>
            <person name="Jeon J."/>
            <person name="Kim H."/>
            <person name="Choi G."/>
            <person name="Song H."/>
            <person name="Lee J."/>
            <person name="Lee S.-C."/>
            <person name="Kwon J.-K."/>
            <person name="Lee H.-Y."/>
            <person name="Koo N."/>
            <person name="Hong Y."/>
            <person name="Kim R.W."/>
            <person name="Kang W.-H."/>
            <person name="Huh J.H."/>
            <person name="Kang B.-C."/>
            <person name="Yang T.-J."/>
            <person name="Lee Y.-H."/>
            <person name="Bennetzen J.L."/>
            <person name="Choi D."/>
        </authorList>
    </citation>
    <scope>NUCLEOTIDE SEQUENCE [LARGE SCALE GENOMIC DNA]</scope>
    <source>
        <strain evidence="4">cv. PBC81</strain>
    </source>
</reference>
<gene>
    <name evidence="3" type="ORF">CQW23_02422</name>
</gene>
<evidence type="ECO:0000256" key="1">
    <source>
        <dbReference type="SAM" id="MobiDB-lite"/>
    </source>
</evidence>
<reference evidence="3 4" key="1">
    <citation type="journal article" date="2017" name="Genome Biol.">
        <title>New reference genome sequences of hot pepper reveal the massive evolution of plant disease-resistance genes by retroduplication.</title>
        <authorList>
            <person name="Kim S."/>
            <person name="Park J."/>
            <person name="Yeom S.I."/>
            <person name="Kim Y.M."/>
            <person name="Seo E."/>
            <person name="Kim K.T."/>
            <person name="Kim M.S."/>
            <person name="Lee J.M."/>
            <person name="Cheong K."/>
            <person name="Shin H.S."/>
            <person name="Kim S.B."/>
            <person name="Han K."/>
            <person name="Lee J."/>
            <person name="Park M."/>
            <person name="Lee H.A."/>
            <person name="Lee H.Y."/>
            <person name="Lee Y."/>
            <person name="Oh S."/>
            <person name="Lee J.H."/>
            <person name="Choi E."/>
            <person name="Choi E."/>
            <person name="Lee S.E."/>
            <person name="Jeon J."/>
            <person name="Kim H."/>
            <person name="Choi G."/>
            <person name="Song H."/>
            <person name="Lee J."/>
            <person name="Lee S.C."/>
            <person name="Kwon J.K."/>
            <person name="Lee H.Y."/>
            <person name="Koo N."/>
            <person name="Hong Y."/>
            <person name="Kim R.W."/>
            <person name="Kang W.H."/>
            <person name="Huh J.H."/>
            <person name="Kang B.C."/>
            <person name="Yang T.J."/>
            <person name="Lee Y.H."/>
            <person name="Bennetzen J.L."/>
            <person name="Choi D."/>
        </authorList>
    </citation>
    <scope>NUCLEOTIDE SEQUENCE [LARGE SCALE GENOMIC DNA]</scope>
    <source>
        <strain evidence="4">cv. PBC81</strain>
    </source>
</reference>
<dbReference type="PANTHER" id="PTHR34964">
    <property type="entry name" value="MEMBRANE LIPOPROTEIN-RELATED"/>
    <property type="match status" value="1"/>
</dbReference>
<keyword evidence="2" id="KW-0812">Transmembrane</keyword>
<protein>
    <submittedName>
        <fullName evidence="3">Uncharacterized protein</fullName>
    </submittedName>
</protein>
<keyword evidence="4" id="KW-1185">Reference proteome</keyword>
<feature type="region of interest" description="Disordered" evidence="1">
    <location>
        <begin position="82"/>
        <end position="147"/>
    </location>
</feature>
<evidence type="ECO:0000256" key="2">
    <source>
        <dbReference type="SAM" id="Phobius"/>
    </source>
</evidence>
<keyword evidence="2" id="KW-0472">Membrane</keyword>
<keyword evidence="2" id="KW-1133">Transmembrane helix</keyword>